<evidence type="ECO:0000313" key="1">
    <source>
        <dbReference type="EMBL" id="KKP32165.1"/>
    </source>
</evidence>
<feature type="non-terminal residue" evidence="1">
    <location>
        <position position="1"/>
    </location>
</feature>
<accession>A0A0G0B053</accession>
<name>A0A0G0B053_9BACT</name>
<sequence length="98" mass="11708">LYKKLGQHKFKPSRVFVIGNKMENPQIFKLTQVWPVIHHEDIDYVEATKAYPLPHRRFFKKGISKKINNKFATSRVRPNPYEVFNLGEQLLKKKYNVH</sequence>
<reference evidence="1 2" key="1">
    <citation type="journal article" date="2015" name="Nature">
        <title>rRNA introns, odd ribosomes, and small enigmatic genomes across a large radiation of phyla.</title>
        <authorList>
            <person name="Brown C.T."/>
            <person name="Hug L.A."/>
            <person name="Thomas B.C."/>
            <person name="Sharon I."/>
            <person name="Castelle C.J."/>
            <person name="Singh A."/>
            <person name="Wilkins M.J."/>
            <person name="Williams K.H."/>
            <person name="Banfield J.F."/>
        </authorList>
    </citation>
    <scope>NUCLEOTIDE SEQUENCE [LARGE SCALE GENOMIC DNA]</scope>
</reference>
<evidence type="ECO:0000313" key="2">
    <source>
        <dbReference type="Proteomes" id="UP000034803"/>
    </source>
</evidence>
<proteinExistence type="predicted"/>
<organism evidence="1 2">
    <name type="scientific">Candidatus Woesebacteria bacterium GW2011_GWC2_31_9</name>
    <dbReference type="NCBI Taxonomy" id="1618586"/>
    <lineage>
        <taxon>Bacteria</taxon>
        <taxon>Candidatus Woeseibacteriota</taxon>
    </lineage>
</organism>
<gene>
    <name evidence="1" type="ORF">UR21_C0002G0084</name>
</gene>
<dbReference type="AlphaFoldDB" id="A0A0G0B053"/>
<comment type="caution">
    <text evidence="1">The sequence shown here is derived from an EMBL/GenBank/DDBJ whole genome shotgun (WGS) entry which is preliminary data.</text>
</comment>
<dbReference type="Proteomes" id="UP000034803">
    <property type="component" value="Unassembled WGS sequence"/>
</dbReference>
<protein>
    <submittedName>
        <fullName evidence="1">Uncharacterized protein</fullName>
    </submittedName>
</protein>
<dbReference type="EMBL" id="LBOI01000002">
    <property type="protein sequence ID" value="KKP32165.1"/>
    <property type="molecule type" value="Genomic_DNA"/>
</dbReference>